<dbReference type="SMART" id="SM01289">
    <property type="entry name" value="PYRIN"/>
    <property type="match status" value="1"/>
</dbReference>
<dbReference type="SUPFAM" id="SSF47986">
    <property type="entry name" value="DEATH domain"/>
    <property type="match status" value="1"/>
</dbReference>
<dbReference type="Pfam" id="PF02758">
    <property type="entry name" value="PYRIN"/>
    <property type="match status" value="1"/>
</dbReference>
<protein>
    <recommendedName>
        <fullName evidence="1">Pyrin domain-containing protein</fullName>
    </recommendedName>
</protein>
<dbReference type="InterPro" id="IPR004020">
    <property type="entry name" value="DAPIN"/>
</dbReference>
<dbReference type="InterPro" id="IPR011029">
    <property type="entry name" value="DEATH-like_dom_sf"/>
</dbReference>
<keyword evidence="3" id="KW-1185">Reference proteome</keyword>
<dbReference type="GeneTree" id="ENSGT01030000234768"/>
<feature type="domain" description="Pyrin" evidence="1">
    <location>
        <begin position="1"/>
        <end position="89"/>
    </location>
</feature>
<dbReference type="AlphaFoldDB" id="A0A8C8CFC4"/>
<dbReference type="Ensembl" id="ENSOTST00005008195.2">
    <property type="protein sequence ID" value="ENSOTSP00005007426.1"/>
    <property type="gene ID" value="ENSOTSG00005004157.2"/>
</dbReference>
<dbReference type="PROSITE" id="PS50824">
    <property type="entry name" value="DAPIN"/>
    <property type="match status" value="1"/>
</dbReference>
<evidence type="ECO:0000313" key="2">
    <source>
        <dbReference type="Ensembl" id="ENSOTSP00005007426.1"/>
    </source>
</evidence>
<dbReference type="Gene3D" id="1.10.533.10">
    <property type="entry name" value="Death Domain, Fas"/>
    <property type="match status" value="1"/>
</dbReference>
<reference evidence="2" key="1">
    <citation type="submission" date="2025-08" db="UniProtKB">
        <authorList>
            <consortium name="Ensembl"/>
        </authorList>
    </citation>
    <scope>IDENTIFICATION</scope>
</reference>
<dbReference type="CDD" id="cd08321">
    <property type="entry name" value="Pyrin_ASC-like"/>
    <property type="match status" value="1"/>
</dbReference>
<name>A0A8C8CFC4_ONCTS</name>
<proteinExistence type="predicted"/>
<organism evidence="2 3">
    <name type="scientific">Oncorhynchus tshawytscha</name>
    <name type="common">Chinook salmon</name>
    <name type="synonym">Salmo tshawytscha</name>
    <dbReference type="NCBI Taxonomy" id="74940"/>
    <lineage>
        <taxon>Eukaryota</taxon>
        <taxon>Metazoa</taxon>
        <taxon>Chordata</taxon>
        <taxon>Craniata</taxon>
        <taxon>Vertebrata</taxon>
        <taxon>Euteleostomi</taxon>
        <taxon>Actinopterygii</taxon>
        <taxon>Neopterygii</taxon>
        <taxon>Teleostei</taxon>
        <taxon>Protacanthopterygii</taxon>
        <taxon>Salmoniformes</taxon>
        <taxon>Salmonidae</taxon>
        <taxon>Salmoninae</taxon>
        <taxon>Oncorhynchus</taxon>
    </lineage>
</organism>
<evidence type="ECO:0000259" key="1">
    <source>
        <dbReference type="PROSITE" id="PS50824"/>
    </source>
</evidence>
<sequence length="120" mass="13305">MPKTVGDTLIGVLNDLGMTKLKWFRHKLCERKQEPTIRRGNVENVDPIDLADLLTRTFTENGALDVAIEVLRAIDCHDGAKELTDFKKGTSKVVGGTSIGHLNIYLKNAMGRMLAKCSHE</sequence>
<dbReference type="Proteomes" id="UP000694402">
    <property type="component" value="Unassembled WGS sequence"/>
</dbReference>
<reference evidence="2" key="2">
    <citation type="submission" date="2025-09" db="UniProtKB">
        <authorList>
            <consortium name="Ensembl"/>
        </authorList>
    </citation>
    <scope>IDENTIFICATION</scope>
</reference>
<evidence type="ECO:0000313" key="3">
    <source>
        <dbReference type="Proteomes" id="UP000694402"/>
    </source>
</evidence>
<accession>A0A8C8CFC4</accession>